<evidence type="ECO:0000313" key="19">
    <source>
        <dbReference type="EMBL" id="KAK2705212.1"/>
    </source>
</evidence>
<evidence type="ECO:0000256" key="2">
    <source>
        <dbReference type="ARBA" id="ARBA00004141"/>
    </source>
</evidence>
<keyword evidence="20" id="KW-1185">Reference proteome</keyword>
<keyword evidence="8 17" id="KW-0812">Transmembrane</keyword>
<evidence type="ECO:0000256" key="13">
    <source>
        <dbReference type="ARBA" id="ARBA00023136"/>
    </source>
</evidence>
<dbReference type="Pfam" id="PF08409">
    <property type="entry name" value="TMTC_DUF1736"/>
    <property type="match status" value="1"/>
</dbReference>
<evidence type="ECO:0000256" key="8">
    <source>
        <dbReference type="ARBA" id="ARBA00022692"/>
    </source>
</evidence>
<evidence type="ECO:0000256" key="5">
    <source>
        <dbReference type="ARBA" id="ARBA00007882"/>
    </source>
</evidence>
<accession>A0AA88HH41</accession>
<evidence type="ECO:0000256" key="16">
    <source>
        <dbReference type="PROSITE-ProRule" id="PRU00339"/>
    </source>
</evidence>
<dbReference type="PROSITE" id="PS50005">
    <property type="entry name" value="TPR"/>
    <property type="match status" value="4"/>
</dbReference>
<comment type="similarity">
    <text evidence="5">Belongs to the TMTC family.</text>
</comment>
<evidence type="ECO:0000256" key="14">
    <source>
        <dbReference type="ARBA" id="ARBA00045085"/>
    </source>
</evidence>
<organism evidence="19 20">
    <name type="scientific">Artemia franciscana</name>
    <name type="common">Brine shrimp</name>
    <name type="synonym">Artemia sanfranciscana</name>
    <dbReference type="NCBI Taxonomy" id="6661"/>
    <lineage>
        <taxon>Eukaryota</taxon>
        <taxon>Metazoa</taxon>
        <taxon>Ecdysozoa</taxon>
        <taxon>Arthropoda</taxon>
        <taxon>Crustacea</taxon>
        <taxon>Branchiopoda</taxon>
        <taxon>Anostraca</taxon>
        <taxon>Artemiidae</taxon>
        <taxon>Artemia</taxon>
    </lineage>
</organism>
<evidence type="ECO:0000256" key="12">
    <source>
        <dbReference type="ARBA" id="ARBA00022989"/>
    </source>
</evidence>
<dbReference type="PANTHER" id="PTHR44227:SF3">
    <property type="entry name" value="PROTEIN O-MANNOSYL-TRANSFERASE TMTC4"/>
    <property type="match status" value="1"/>
</dbReference>
<evidence type="ECO:0000259" key="18">
    <source>
        <dbReference type="Pfam" id="PF08409"/>
    </source>
</evidence>
<dbReference type="InterPro" id="IPR013105">
    <property type="entry name" value="TPR_2"/>
</dbReference>
<evidence type="ECO:0000256" key="17">
    <source>
        <dbReference type="SAM" id="Phobius"/>
    </source>
</evidence>
<feature type="repeat" description="TPR" evidence="16">
    <location>
        <begin position="587"/>
        <end position="620"/>
    </location>
</feature>
<evidence type="ECO:0000256" key="1">
    <source>
        <dbReference type="ARBA" id="ARBA00003582"/>
    </source>
</evidence>
<gene>
    <name evidence="19" type="ORF">QYM36_017305</name>
</gene>
<evidence type="ECO:0000256" key="10">
    <source>
        <dbReference type="ARBA" id="ARBA00022803"/>
    </source>
</evidence>
<feature type="domain" description="DUF1736" evidence="18">
    <location>
        <begin position="301"/>
        <end position="373"/>
    </location>
</feature>
<dbReference type="SMART" id="SM00028">
    <property type="entry name" value="TPR"/>
    <property type="match status" value="6"/>
</dbReference>
<feature type="transmembrane region" description="Helical" evidence="17">
    <location>
        <begin position="389"/>
        <end position="409"/>
    </location>
</feature>
<feature type="transmembrane region" description="Helical" evidence="17">
    <location>
        <begin position="206"/>
        <end position="225"/>
    </location>
</feature>
<evidence type="ECO:0000256" key="4">
    <source>
        <dbReference type="ARBA" id="ARBA00004922"/>
    </source>
</evidence>
<feature type="transmembrane region" description="Helical" evidence="17">
    <location>
        <begin position="421"/>
        <end position="438"/>
    </location>
</feature>
<dbReference type="Proteomes" id="UP001187531">
    <property type="component" value="Unassembled WGS sequence"/>
</dbReference>
<evidence type="ECO:0000256" key="15">
    <source>
        <dbReference type="ARBA" id="ARBA00045102"/>
    </source>
</evidence>
<keyword evidence="10 16" id="KW-0802">TPR repeat</keyword>
<feature type="repeat" description="TPR" evidence="16">
    <location>
        <begin position="553"/>
        <end position="586"/>
    </location>
</feature>
<dbReference type="InterPro" id="IPR052346">
    <property type="entry name" value="O-mannosyl-transferase_TMTC"/>
</dbReference>
<dbReference type="Pfam" id="PF13181">
    <property type="entry name" value="TPR_8"/>
    <property type="match status" value="2"/>
</dbReference>
<feature type="repeat" description="TPR" evidence="16">
    <location>
        <begin position="655"/>
        <end position="688"/>
    </location>
</feature>
<dbReference type="InterPro" id="IPR013618">
    <property type="entry name" value="TMTC_DUF1736"/>
</dbReference>
<dbReference type="InterPro" id="IPR011990">
    <property type="entry name" value="TPR-like_helical_dom_sf"/>
</dbReference>
<comment type="function">
    <text evidence="1">Transfers mannosyl residues to the hydroxyl group of serine or threonine residues.</text>
</comment>
<evidence type="ECO:0000313" key="20">
    <source>
        <dbReference type="Proteomes" id="UP001187531"/>
    </source>
</evidence>
<evidence type="ECO:0000256" key="11">
    <source>
        <dbReference type="ARBA" id="ARBA00022824"/>
    </source>
</evidence>
<comment type="catalytic activity">
    <reaction evidence="15">
        <text>a di-trans,poly-cis-dolichyl beta-D-mannosyl phosphate + L-seryl-[protein] = 3-O-(alpha-D-mannosyl)-L-seryl-[protein] + a di-trans,poly-cis-dolichyl phosphate + H(+)</text>
        <dbReference type="Rhea" id="RHEA:17377"/>
        <dbReference type="Rhea" id="RHEA-COMP:9863"/>
        <dbReference type="Rhea" id="RHEA-COMP:13546"/>
        <dbReference type="Rhea" id="RHEA-COMP:19498"/>
        <dbReference type="Rhea" id="RHEA-COMP:19501"/>
        <dbReference type="ChEBI" id="CHEBI:15378"/>
        <dbReference type="ChEBI" id="CHEBI:29999"/>
        <dbReference type="ChEBI" id="CHEBI:57683"/>
        <dbReference type="ChEBI" id="CHEBI:58211"/>
        <dbReference type="ChEBI" id="CHEBI:137321"/>
        <dbReference type="EC" id="2.4.1.109"/>
    </reaction>
</comment>
<feature type="transmembrane region" description="Helical" evidence="17">
    <location>
        <begin position="328"/>
        <end position="349"/>
    </location>
</feature>
<sequence>MGWERVLIRHRFKKLKCDKRIVEIMVDLDCIPSRDVLRNCLIIFTVATLLRSGSLLGGFIFDDTEAIINNKDVYAERPWTNLLFNDFWGTPLSNPLSHKSYRPLVILSYRLDVLFSGFNALVFHAENVLLHGVACTLFYIVLRSALPYNISLDRISFTAGLLFSVHPVHTEAVSALVGRADLLCAIFFNLSCLCYFYCARNNSSSLYTQSLFLILSIAFCCLSVLCKEQGIMALIFCSLHDILCTSQSILHRLLVLLKSFQFSSLCTELGKIQVKCLLWRQIFLYLGAVFLLLGRFWLMGSSLPEFKDVDNPGSFEPFLSSRFLSYNYVYAINLWMLFAPDWLCFDWSMGCIPPVRSPSDSRLIVVLILWVFISLWIRKILQWVKVTDGKILTISFLFLCVPFLPASNIFFRVGFVIAERVLYLSVGGICLLVAYSFQHLSSKVYPFAVTVTVLLYSSKSVVRTLEWKEEISLFSSGLKVCPKNAKVHYNIAKVAAEAGNVTLAIEEYQEAIRLNPRYDQAMNNLANLLRDQNSLDDAELLLEKAISIRPSFTAAWMNLGIVRASLKKYHDAEKAYLKALMLRKRYPDCYYNLGNLYLETKQLDKAYAAYLNATSLRPTHALAWSNLIAMLDNEGNVSKAMMLSKKALKYIPGEPSLHFTMANALGKTGRYQESEDHFLEAIRLMPDNPVYYANLGFIHLFFRPLAICVQ</sequence>
<dbReference type="EMBL" id="JAVRJZ010000021">
    <property type="protein sequence ID" value="KAK2705212.1"/>
    <property type="molecule type" value="Genomic_DNA"/>
</dbReference>
<keyword evidence="13 17" id="KW-0472">Membrane</keyword>
<keyword evidence="12 17" id="KW-1133">Transmembrane helix</keyword>
<reference evidence="19" key="1">
    <citation type="submission" date="2023-07" db="EMBL/GenBank/DDBJ databases">
        <title>Chromosome-level genome assembly of Artemia franciscana.</title>
        <authorList>
            <person name="Jo E."/>
        </authorList>
    </citation>
    <scope>NUCLEOTIDE SEQUENCE</scope>
    <source>
        <tissue evidence="19">Whole body</tissue>
    </source>
</reference>
<dbReference type="PANTHER" id="PTHR44227">
    <property type="match status" value="1"/>
</dbReference>
<name>A0AA88HH41_ARTSF</name>
<keyword evidence="11" id="KW-0256">Endoplasmic reticulum</keyword>
<feature type="transmembrane region" description="Helical" evidence="17">
    <location>
        <begin position="277"/>
        <end position="298"/>
    </location>
</feature>
<evidence type="ECO:0000256" key="6">
    <source>
        <dbReference type="ARBA" id="ARBA00012839"/>
    </source>
</evidence>
<feature type="transmembrane region" description="Helical" evidence="17">
    <location>
        <begin position="180"/>
        <end position="199"/>
    </location>
</feature>
<keyword evidence="9" id="KW-0677">Repeat</keyword>
<evidence type="ECO:0000256" key="9">
    <source>
        <dbReference type="ARBA" id="ARBA00022737"/>
    </source>
</evidence>
<protein>
    <recommendedName>
        <fullName evidence="6">dolichyl-phosphate-mannose--protein mannosyltransferase</fullName>
        <ecNumber evidence="6">2.4.1.109</ecNumber>
    </recommendedName>
</protein>
<dbReference type="GO" id="GO:0004169">
    <property type="term" value="F:dolichyl-phosphate-mannose-protein mannosyltransferase activity"/>
    <property type="evidence" value="ECO:0007669"/>
    <property type="project" value="UniProtKB-EC"/>
</dbReference>
<dbReference type="InterPro" id="IPR019734">
    <property type="entry name" value="TPR_rpt"/>
</dbReference>
<keyword evidence="7" id="KW-0808">Transferase</keyword>
<feature type="transmembrane region" description="Helical" evidence="17">
    <location>
        <begin position="41"/>
        <end position="61"/>
    </location>
</feature>
<dbReference type="GO" id="GO:0030968">
    <property type="term" value="P:endoplasmic reticulum unfolded protein response"/>
    <property type="evidence" value="ECO:0007669"/>
    <property type="project" value="TreeGrafter"/>
</dbReference>
<dbReference type="GO" id="GO:0005783">
    <property type="term" value="C:endoplasmic reticulum"/>
    <property type="evidence" value="ECO:0007669"/>
    <property type="project" value="UniProtKB-SubCell"/>
</dbReference>
<comment type="caution">
    <text evidence="19">The sequence shown here is derived from an EMBL/GenBank/DDBJ whole genome shotgun (WGS) entry which is preliminary data.</text>
</comment>
<feature type="transmembrane region" description="Helical" evidence="17">
    <location>
        <begin position="361"/>
        <end position="377"/>
    </location>
</feature>
<proteinExistence type="inferred from homology"/>
<feature type="transmembrane region" description="Helical" evidence="17">
    <location>
        <begin position="128"/>
        <end position="146"/>
    </location>
</feature>
<dbReference type="GO" id="GO:0016020">
    <property type="term" value="C:membrane"/>
    <property type="evidence" value="ECO:0007669"/>
    <property type="project" value="UniProtKB-SubCell"/>
</dbReference>
<dbReference type="Gene3D" id="1.25.40.10">
    <property type="entry name" value="Tetratricopeptide repeat domain"/>
    <property type="match status" value="2"/>
</dbReference>
<dbReference type="Pfam" id="PF13432">
    <property type="entry name" value="TPR_16"/>
    <property type="match status" value="1"/>
</dbReference>
<comment type="subcellular location">
    <subcellularLocation>
        <location evidence="3">Endoplasmic reticulum</location>
    </subcellularLocation>
    <subcellularLocation>
        <location evidence="2">Membrane</location>
        <topology evidence="2">Multi-pass membrane protein</topology>
    </subcellularLocation>
</comment>
<evidence type="ECO:0000256" key="3">
    <source>
        <dbReference type="ARBA" id="ARBA00004240"/>
    </source>
</evidence>
<dbReference type="EC" id="2.4.1.109" evidence="6"/>
<dbReference type="SUPFAM" id="SSF48452">
    <property type="entry name" value="TPR-like"/>
    <property type="match status" value="1"/>
</dbReference>
<comment type="pathway">
    <text evidence="4">Protein modification; protein glycosylation.</text>
</comment>
<dbReference type="Pfam" id="PF07719">
    <property type="entry name" value="TPR_2"/>
    <property type="match status" value="1"/>
</dbReference>
<feature type="repeat" description="TPR" evidence="16">
    <location>
        <begin position="485"/>
        <end position="518"/>
    </location>
</feature>
<evidence type="ECO:0000256" key="7">
    <source>
        <dbReference type="ARBA" id="ARBA00022679"/>
    </source>
</evidence>
<dbReference type="AlphaFoldDB" id="A0AA88HH41"/>
<comment type="catalytic activity">
    <reaction evidence="14">
        <text>a di-trans,poly-cis-dolichyl beta-D-mannosyl phosphate + L-threonyl-[protein] = 3-O-(alpha-D-mannosyl)-L-threonyl-[protein] + a di-trans,poly-cis-dolichyl phosphate + H(+)</text>
        <dbReference type="Rhea" id="RHEA:53396"/>
        <dbReference type="Rhea" id="RHEA-COMP:11060"/>
        <dbReference type="Rhea" id="RHEA-COMP:13547"/>
        <dbReference type="Rhea" id="RHEA-COMP:19498"/>
        <dbReference type="Rhea" id="RHEA-COMP:19501"/>
        <dbReference type="ChEBI" id="CHEBI:15378"/>
        <dbReference type="ChEBI" id="CHEBI:30013"/>
        <dbReference type="ChEBI" id="CHEBI:57683"/>
        <dbReference type="ChEBI" id="CHEBI:58211"/>
        <dbReference type="ChEBI" id="CHEBI:137323"/>
        <dbReference type="EC" id="2.4.1.109"/>
    </reaction>
</comment>